<dbReference type="RefSeq" id="WP_302125280.1">
    <property type="nucleotide sequence ID" value="NZ_CP129968.2"/>
</dbReference>
<reference evidence="2 4" key="1">
    <citation type="submission" date="2023-08" db="EMBL/GenBank/DDBJ databases">
        <title>Comparative genomics and taxonomic characterization of three novel marine species of genus Marivirga.</title>
        <authorList>
            <person name="Muhammad N."/>
            <person name="Kim S.-G."/>
        </authorList>
    </citation>
    <scope>NUCLEOTIDE SEQUENCE</scope>
    <source>
        <strain evidence="3 4">ABR2-2</strain>
        <strain evidence="2">BKB1-2</strain>
    </source>
</reference>
<sequence>MKNYILLFFLLLSTNMIMGQDGDDDFDDFDPSMFEEAGSSLKVFCTNKTLGQSPTQLVSFGLDYHGPSTLTTPAIGDVAEEEAEWSQASGFRFNSNVPLLSKNNILINWSFNYVQFGFNSGNDVIYQNPLNATLSDYSLKWLNTNFTLFKPLNEKSFLLAQLGVELNGDYSFDNPPSLSNTRVPAALIYGFKPNDNLMWGAGVSRTYLGGALNVLPVVYYYKTFKNEKWGIEALLPARLQARYRMNSRNLLLMGYYVEGATYNLSNFGNYQAASTITNNSVELRRSEIRAGLTYSRGLNDFIWVSGQAGYRVNYSFELDEGEFYRGFNGDDYLQENSLSNTWYIQFSLSLVSP</sequence>
<protein>
    <submittedName>
        <fullName evidence="2">DUF6268 family outer membrane beta-barrel protein</fullName>
    </submittedName>
</protein>
<keyword evidence="4" id="KW-1185">Reference proteome</keyword>
<evidence type="ECO:0000313" key="3">
    <source>
        <dbReference type="EMBL" id="WKK84339.2"/>
    </source>
</evidence>
<evidence type="ECO:0000313" key="4">
    <source>
        <dbReference type="Proteomes" id="UP001244443"/>
    </source>
</evidence>
<accession>A0AA49JCV4</accession>
<name>A0AA49JCV4_9BACT</name>
<proteinExistence type="predicted"/>
<dbReference type="KEGG" id="marp:QYS47_26885"/>
<feature type="signal peptide" evidence="1">
    <location>
        <begin position="1"/>
        <end position="19"/>
    </location>
</feature>
<evidence type="ECO:0000313" key="2">
    <source>
        <dbReference type="EMBL" id="WKK80682.1"/>
    </source>
</evidence>
<organism evidence="2">
    <name type="scientific">Marivirga arenosa</name>
    <dbReference type="NCBI Taxonomy" id="3059076"/>
    <lineage>
        <taxon>Bacteria</taxon>
        <taxon>Pseudomonadati</taxon>
        <taxon>Bacteroidota</taxon>
        <taxon>Cytophagia</taxon>
        <taxon>Cytophagales</taxon>
        <taxon>Marivirgaceae</taxon>
        <taxon>Marivirga</taxon>
    </lineage>
</organism>
<dbReference type="EMBL" id="CP129970">
    <property type="protein sequence ID" value="WKK84339.2"/>
    <property type="molecule type" value="Genomic_DNA"/>
</dbReference>
<dbReference type="EMBL" id="CP129968">
    <property type="protein sequence ID" value="WKK80682.1"/>
    <property type="molecule type" value="Genomic_DNA"/>
</dbReference>
<accession>A0AA49JDN2</accession>
<keyword evidence="1" id="KW-0732">Signal</keyword>
<dbReference type="Proteomes" id="UP001232019">
    <property type="component" value="Chromosome"/>
</dbReference>
<evidence type="ECO:0000256" key="1">
    <source>
        <dbReference type="SAM" id="SignalP"/>
    </source>
</evidence>
<dbReference type="AlphaFoldDB" id="A0AA49JCV4"/>
<gene>
    <name evidence="2" type="ORF">QYS47_26885</name>
    <name evidence="3" type="ORF">QYS48_19465</name>
</gene>
<dbReference type="Proteomes" id="UP001244443">
    <property type="component" value="Chromosome"/>
</dbReference>
<feature type="chain" id="PRO_5044704631" evidence="1">
    <location>
        <begin position="20"/>
        <end position="353"/>
    </location>
</feature>